<protein>
    <recommendedName>
        <fullName evidence="2">DUF7159 domain-containing protein</fullName>
    </recommendedName>
</protein>
<feature type="region of interest" description="Disordered" evidence="1">
    <location>
        <begin position="269"/>
        <end position="302"/>
    </location>
</feature>
<feature type="domain" description="DUF7159" evidence="2">
    <location>
        <begin position="2"/>
        <end position="223"/>
    </location>
</feature>
<proteinExistence type="predicted"/>
<dbReference type="EMBL" id="BCSX01000018">
    <property type="protein sequence ID" value="GAS87320.1"/>
    <property type="molecule type" value="Genomic_DNA"/>
</dbReference>
<dbReference type="STRING" id="146020.RMCB_1416"/>
<feature type="region of interest" description="Disordered" evidence="1">
    <location>
        <begin position="392"/>
        <end position="435"/>
    </location>
</feature>
<dbReference type="Proteomes" id="UP000069620">
    <property type="component" value="Unassembled WGS sequence"/>
</dbReference>
<name>A0A117I4Q3_9MYCO</name>
<dbReference type="AlphaFoldDB" id="A0A117I4Q3"/>
<dbReference type="RefSeq" id="WP_062828211.1">
    <property type="nucleotide sequence ID" value="NZ_BCSX01000018.1"/>
</dbReference>
<keyword evidence="4" id="KW-1185">Reference proteome</keyword>
<evidence type="ECO:0000256" key="1">
    <source>
        <dbReference type="SAM" id="MobiDB-lite"/>
    </source>
</evidence>
<evidence type="ECO:0000313" key="3">
    <source>
        <dbReference type="EMBL" id="GAS87320.1"/>
    </source>
</evidence>
<reference evidence="4" key="1">
    <citation type="journal article" date="2016" name="Genome Announc.">
        <title>Draft Genome Sequences of Five Rapidly Growing Mycobacterium Species, M. thermoresistibile, M. fortuitum subsp. acetamidolyticum, M. canariasense, M. brisbanense, and M. novocastrense.</title>
        <authorList>
            <person name="Katahira K."/>
            <person name="Ogura Y."/>
            <person name="Gotoh Y."/>
            <person name="Hayashi T."/>
        </authorList>
    </citation>
    <scope>NUCLEOTIDE SEQUENCE [LARGE SCALE GENOMIC DNA]</scope>
    <source>
        <strain evidence="4">JCM15654</strain>
    </source>
</reference>
<feature type="compositionally biased region" description="Low complexity" evidence="1">
    <location>
        <begin position="347"/>
        <end position="376"/>
    </location>
</feature>
<dbReference type="Pfam" id="PF23717">
    <property type="entry name" value="DUF7159"/>
    <property type="match status" value="1"/>
</dbReference>
<comment type="caution">
    <text evidence="3">The sequence shown here is derived from an EMBL/GenBank/DDBJ whole genome shotgun (WGS) entry which is preliminary data.</text>
</comment>
<feature type="compositionally biased region" description="Low complexity" evidence="1">
    <location>
        <begin position="279"/>
        <end position="290"/>
    </location>
</feature>
<dbReference type="InterPro" id="IPR055583">
    <property type="entry name" value="DUF7159"/>
</dbReference>
<gene>
    <name evidence="3" type="ORF">RMCB_1416</name>
</gene>
<reference evidence="4" key="2">
    <citation type="submission" date="2016-02" db="EMBL/GenBank/DDBJ databases">
        <title>Draft genome sequence of five rapidly growing Mycobacterium species.</title>
        <authorList>
            <person name="Katahira K."/>
            <person name="Gotou Y."/>
            <person name="Iida K."/>
            <person name="Ogura Y."/>
            <person name="Hayashi T."/>
        </authorList>
    </citation>
    <scope>NUCLEOTIDE SEQUENCE [LARGE SCALE GENOMIC DNA]</scope>
    <source>
        <strain evidence="4">JCM15654</strain>
    </source>
</reference>
<evidence type="ECO:0000259" key="2">
    <source>
        <dbReference type="Pfam" id="PF23717"/>
    </source>
</evidence>
<dbReference type="OrthoDB" id="4764723at2"/>
<feature type="compositionally biased region" description="Low complexity" evidence="1">
    <location>
        <begin position="418"/>
        <end position="428"/>
    </location>
</feature>
<accession>A0A117I4Q3</accession>
<dbReference type="SUPFAM" id="SSF53067">
    <property type="entry name" value="Actin-like ATPase domain"/>
    <property type="match status" value="1"/>
</dbReference>
<organism evidence="3 4">
    <name type="scientific">Mycolicibacterium brisbanense</name>
    <dbReference type="NCBI Taxonomy" id="146020"/>
    <lineage>
        <taxon>Bacteria</taxon>
        <taxon>Bacillati</taxon>
        <taxon>Actinomycetota</taxon>
        <taxon>Actinomycetes</taxon>
        <taxon>Mycobacteriales</taxon>
        <taxon>Mycobacteriaceae</taxon>
        <taxon>Mycolicibacterium</taxon>
    </lineage>
</organism>
<sequence length="435" mass="44203">MDAVLGVSMTGSSVGLVLAEGRDGDGTTLARDTIDLRSYNERDVCDEVVSAVAHLDALAAGSGHELRSVGVTWSDYAEREASQVIKTLPESGFPSVVPVRLPQATEALARGIADVVGFDSTVVCIIEPEMVIALTVRPGGGPVRSAVNHLVDGDEGLSDWLRGVFAAAAPRPDAVVVVGSAGDLTGVMPRLERTLGVPVYTPAEAELALARGAALSSARRGRFMFDGSPVARRKHWTAATFAPVAMLAGGVVTFVVSTSVAVSMHLVTGQEPAPPSTRPAVNVSGASAAVPAPPPAAVAPTPQAQIVESAPVESSAPQPLAPEFVTAPSIDQPAAGVPVPQEAPGGQVPDVPAATPDAPPQAEVPAAPAAQEDPATKLPLRMRILGRLGRLHPAPDVATEQLPDQAGAAVPAQPPASAPDQPLPAQDVPAPPPVP</sequence>
<feature type="region of interest" description="Disordered" evidence="1">
    <location>
        <begin position="330"/>
        <end position="376"/>
    </location>
</feature>
<evidence type="ECO:0000313" key="4">
    <source>
        <dbReference type="Proteomes" id="UP000069620"/>
    </source>
</evidence>
<dbReference type="InterPro" id="IPR043129">
    <property type="entry name" value="ATPase_NBD"/>
</dbReference>